<proteinExistence type="predicted"/>
<gene>
    <name evidence="1" type="ORF">OSTQU699_LOCUS3447</name>
</gene>
<sequence length="330" mass="36924">MENRAPQVMSGAPDIASGPPLKFKRPKCFGDLPKDCLAKVLFLLDCHSYVNAIVSCKAILEASRLRESVNQEVAFLQASSNFLMSARRLISDGSPAERWRATYTVAERVKALQDELGRRATDMRVRLREEALRAEAATCLCGFDLPRSGLWDRLFSLDGTWTFHSETYQDDGEGIQYCSRIESTDRRSNTSRRVKIELRPRWGDAPGYVLHMELHQGKIVAAPSGELMYEDDHRGDEDGWGADFDDYLSADDEEGNVVEGNSGGVIFKVFPKEAFQKDGRAAFAGMEWPGRRRPLGDAGGRHGYSEVQSGELFTRWAAAVIRSHPARWGD</sequence>
<evidence type="ECO:0008006" key="3">
    <source>
        <dbReference type="Google" id="ProtNLM"/>
    </source>
</evidence>
<name>A0A8S1IS47_9CHLO</name>
<accession>A0A8S1IS47</accession>
<dbReference type="Proteomes" id="UP000708148">
    <property type="component" value="Unassembled WGS sequence"/>
</dbReference>
<keyword evidence="2" id="KW-1185">Reference proteome</keyword>
<comment type="caution">
    <text evidence="1">The sequence shown here is derived from an EMBL/GenBank/DDBJ whole genome shotgun (WGS) entry which is preliminary data.</text>
</comment>
<reference evidence="1" key="1">
    <citation type="submission" date="2020-12" db="EMBL/GenBank/DDBJ databases">
        <authorList>
            <person name="Iha C."/>
        </authorList>
    </citation>
    <scope>NUCLEOTIDE SEQUENCE</scope>
</reference>
<evidence type="ECO:0000313" key="1">
    <source>
        <dbReference type="EMBL" id="CAD7698086.1"/>
    </source>
</evidence>
<dbReference type="AlphaFoldDB" id="A0A8S1IS47"/>
<protein>
    <recommendedName>
        <fullName evidence="3">F-box domain-containing protein</fullName>
    </recommendedName>
</protein>
<evidence type="ECO:0000313" key="2">
    <source>
        <dbReference type="Proteomes" id="UP000708148"/>
    </source>
</evidence>
<dbReference type="EMBL" id="CAJHUC010000757">
    <property type="protein sequence ID" value="CAD7698086.1"/>
    <property type="molecule type" value="Genomic_DNA"/>
</dbReference>
<organism evidence="1 2">
    <name type="scientific">Ostreobium quekettii</name>
    <dbReference type="NCBI Taxonomy" id="121088"/>
    <lineage>
        <taxon>Eukaryota</taxon>
        <taxon>Viridiplantae</taxon>
        <taxon>Chlorophyta</taxon>
        <taxon>core chlorophytes</taxon>
        <taxon>Ulvophyceae</taxon>
        <taxon>TCBD clade</taxon>
        <taxon>Bryopsidales</taxon>
        <taxon>Ostreobineae</taxon>
        <taxon>Ostreobiaceae</taxon>
        <taxon>Ostreobium</taxon>
    </lineage>
</organism>